<evidence type="ECO:0000256" key="1">
    <source>
        <dbReference type="ARBA" id="ARBA00004141"/>
    </source>
</evidence>
<evidence type="ECO:0000256" key="9">
    <source>
        <dbReference type="RuleBase" id="RU365087"/>
    </source>
</evidence>
<keyword evidence="7 9" id="KW-0811">Translocation</keyword>
<evidence type="ECO:0000256" key="2">
    <source>
        <dbReference type="ARBA" id="ARBA00008445"/>
    </source>
</evidence>
<evidence type="ECO:0000256" key="6">
    <source>
        <dbReference type="ARBA" id="ARBA00022989"/>
    </source>
</evidence>
<evidence type="ECO:0000256" key="10">
    <source>
        <dbReference type="SAM" id="MobiDB-lite"/>
    </source>
</evidence>
<sequence length="182" mass="18216">MSWLPYVTMFLLMVVGLFMIFIILLQRGRGGGLAGALGGMGGTSAFGTRAGDVFTKITIVVAIVWTVLAAVNVWVLGMNTTRFKGGTQAVPTAPALQAKPGAEDESAEDMGAGSRSDALPAEQGSGSSPSSGTAAAAPAGPSEPSEAESKPPAEAQPATESKTPAAQEGAAASENPSAKPPE</sequence>
<dbReference type="GO" id="GO:0015450">
    <property type="term" value="F:protein-transporting ATPase activity"/>
    <property type="evidence" value="ECO:0007669"/>
    <property type="project" value="UniProtKB-UniRule"/>
</dbReference>
<feature type="compositionally biased region" description="Low complexity" evidence="10">
    <location>
        <begin position="120"/>
        <end position="158"/>
    </location>
</feature>
<evidence type="ECO:0000256" key="7">
    <source>
        <dbReference type="ARBA" id="ARBA00023010"/>
    </source>
</evidence>
<accession>A0A7C4LNV0</accession>
<dbReference type="Pfam" id="PF03840">
    <property type="entry name" value="SecG"/>
    <property type="match status" value="1"/>
</dbReference>
<keyword evidence="8 9" id="KW-0472">Membrane</keyword>
<keyword evidence="4 9" id="KW-0812">Transmembrane</keyword>
<gene>
    <name evidence="11" type="primary">secG</name>
    <name evidence="11" type="ORF">ENS64_10925</name>
</gene>
<keyword evidence="6 9" id="KW-1133">Transmembrane helix</keyword>
<evidence type="ECO:0000256" key="4">
    <source>
        <dbReference type="ARBA" id="ARBA00022692"/>
    </source>
</evidence>
<feature type="transmembrane region" description="Helical" evidence="9">
    <location>
        <begin position="6"/>
        <end position="25"/>
    </location>
</feature>
<evidence type="ECO:0000256" key="8">
    <source>
        <dbReference type="ARBA" id="ARBA00023136"/>
    </source>
</evidence>
<proteinExistence type="inferred from homology"/>
<protein>
    <recommendedName>
        <fullName evidence="9">Protein-export membrane protein SecG</fullName>
    </recommendedName>
</protein>
<name>A0A7C4LNV0_9PLAN</name>
<comment type="similarity">
    <text evidence="2 9">Belongs to the SecG family.</text>
</comment>
<keyword evidence="9" id="KW-1003">Cell membrane</keyword>
<dbReference type="EMBL" id="DSVQ01000015">
    <property type="protein sequence ID" value="HGT39757.1"/>
    <property type="molecule type" value="Genomic_DNA"/>
</dbReference>
<feature type="transmembrane region" description="Helical" evidence="9">
    <location>
        <begin position="57"/>
        <end position="76"/>
    </location>
</feature>
<organism evidence="11">
    <name type="scientific">Schlesneria paludicola</name>
    <dbReference type="NCBI Taxonomy" id="360056"/>
    <lineage>
        <taxon>Bacteria</taxon>
        <taxon>Pseudomonadati</taxon>
        <taxon>Planctomycetota</taxon>
        <taxon>Planctomycetia</taxon>
        <taxon>Planctomycetales</taxon>
        <taxon>Planctomycetaceae</taxon>
        <taxon>Schlesneria</taxon>
    </lineage>
</organism>
<dbReference type="NCBIfam" id="TIGR00810">
    <property type="entry name" value="secG"/>
    <property type="match status" value="1"/>
</dbReference>
<keyword evidence="3 9" id="KW-0813">Transport</keyword>
<dbReference type="InterPro" id="IPR004692">
    <property type="entry name" value="SecG"/>
</dbReference>
<feature type="transmembrane region" description="Helical" evidence="9">
    <location>
        <begin position="32"/>
        <end position="51"/>
    </location>
</feature>
<comment type="subcellular location">
    <subcellularLocation>
        <location evidence="9">Cell membrane</location>
        <topology evidence="9">Multi-pass membrane protein</topology>
    </subcellularLocation>
    <subcellularLocation>
        <location evidence="1">Membrane</location>
        <topology evidence="1">Multi-pass membrane protein</topology>
    </subcellularLocation>
</comment>
<evidence type="ECO:0000256" key="3">
    <source>
        <dbReference type="ARBA" id="ARBA00022448"/>
    </source>
</evidence>
<dbReference type="AlphaFoldDB" id="A0A7C4LNV0"/>
<dbReference type="GO" id="GO:0009306">
    <property type="term" value="P:protein secretion"/>
    <property type="evidence" value="ECO:0007669"/>
    <property type="project" value="UniProtKB-UniRule"/>
</dbReference>
<keyword evidence="5 9" id="KW-0653">Protein transport</keyword>
<comment type="caution">
    <text evidence="11">The sequence shown here is derived from an EMBL/GenBank/DDBJ whole genome shotgun (WGS) entry which is preliminary data.</text>
</comment>
<evidence type="ECO:0000256" key="5">
    <source>
        <dbReference type="ARBA" id="ARBA00022927"/>
    </source>
</evidence>
<evidence type="ECO:0000313" key="11">
    <source>
        <dbReference type="EMBL" id="HGT39757.1"/>
    </source>
</evidence>
<comment type="function">
    <text evidence="9">Involved in protein export. Participates in an early event of protein translocation.</text>
</comment>
<feature type="region of interest" description="Disordered" evidence="10">
    <location>
        <begin position="91"/>
        <end position="182"/>
    </location>
</feature>
<reference evidence="11" key="1">
    <citation type="journal article" date="2020" name="mSystems">
        <title>Genome- and Community-Level Interaction Insights into Carbon Utilization and Element Cycling Functions of Hydrothermarchaeota in Hydrothermal Sediment.</title>
        <authorList>
            <person name="Zhou Z."/>
            <person name="Liu Y."/>
            <person name="Xu W."/>
            <person name="Pan J."/>
            <person name="Luo Z.H."/>
            <person name="Li M."/>
        </authorList>
    </citation>
    <scope>NUCLEOTIDE SEQUENCE [LARGE SCALE GENOMIC DNA]</scope>
    <source>
        <strain evidence="11">SpSt-508</strain>
    </source>
</reference>
<dbReference type="GO" id="GO:0005886">
    <property type="term" value="C:plasma membrane"/>
    <property type="evidence" value="ECO:0007669"/>
    <property type="project" value="UniProtKB-SubCell"/>
</dbReference>
<comment type="caution">
    <text evidence="9">Lacks conserved residue(s) required for the propagation of feature annotation.</text>
</comment>